<dbReference type="OrthoDB" id="343110at2"/>
<protein>
    <recommendedName>
        <fullName evidence="5">DUF1835 domain-containing protein</fullName>
    </recommendedName>
</protein>
<sequence>MEKRRKERGNVMMWGEEINSAEQKQLLTLLYKELTELRNGEANEHDKLAFTDRLLLFVDSFEHAMKQQSEINQQQREKRIERMTVENMHHITFSLGHQQLLVHMLKKSSSTVHVLDDVLSIGPLNEHRTDWLFERGLSQMNRAMATFTAEIRSIAVGHSVVIWVANNAHEKLALSYTLTHLPSDLSIRIIDIPASDMEVGNLVYRSSSDLCAKDVVSHFNRSIEMDALPDSERKSLQKRWQVARNSIGCLRIWQNCTIIEVEEAFYDEKITQLATNEYSRSIRIIGEIICQSDDYLSKEWLYYRVNYLIAQGILQCAVDSTNLFNQRIKLASGVS</sequence>
<keyword evidence="4" id="KW-1185">Reference proteome</keyword>
<dbReference type="Proteomes" id="UP000245938">
    <property type="component" value="Unassembled WGS sequence"/>
</dbReference>
<dbReference type="InterPro" id="IPR022123">
    <property type="entry name" value="DUF3658"/>
</dbReference>
<dbReference type="InterPro" id="IPR014973">
    <property type="entry name" value="DUF1835"/>
</dbReference>
<dbReference type="Pfam" id="PF08874">
    <property type="entry name" value="DUF1835"/>
    <property type="match status" value="1"/>
</dbReference>
<reference evidence="3 4" key="1">
    <citation type="submission" date="2018-05" db="EMBL/GenBank/DDBJ databases">
        <title>Kurthia sibirica genome sequence.</title>
        <authorList>
            <person name="Maclea K.S."/>
            <person name="Goen A.E."/>
        </authorList>
    </citation>
    <scope>NUCLEOTIDE SEQUENCE [LARGE SCALE GENOMIC DNA]</scope>
    <source>
        <strain evidence="3 4">ATCC 49154</strain>
    </source>
</reference>
<proteinExistence type="predicted"/>
<gene>
    <name evidence="3" type="ORF">DEX24_13050</name>
</gene>
<evidence type="ECO:0008006" key="5">
    <source>
        <dbReference type="Google" id="ProtNLM"/>
    </source>
</evidence>
<evidence type="ECO:0000313" key="4">
    <source>
        <dbReference type="Proteomes" id="UP000245938"/>
    </source>
</evidence>
<feature type="domain" description="DUF3658" evidence="2">
    <location>
        <begin position="226"/>
        <end position="319"/>
    </location>
</feature>
<evidence type="ECO:0000259" key="2">
    <source>
        <dbReference type="Pfam" id="PF12395"/>
    </source>
</evidence>
<evidence type="ECO:0000313" key="3">
    <source>
        <dbReference type="EMBL" id="PWI24513.1"/>
    </source>
</evidence>
<dbReference type="Pfam" id="PF12395">
    <property type="entry name" value="DUF3658"/>
    <property type="match status" value="1"/>
</dbReference>
<name>A0A2U3AIY9_9BACL</name>
<accession>A0A2U3AIY9</accession>
<organism evidence="3 4">
    <name type="scientific">Kurthia sibirica</name>
    <dbReference type="NCBI Taxonomy" id="202750"/>
    <lineage>
        <taxon>Bacteria</taxon>
        <taxon>Bacillati</taxon>
        <taxon>Bacillota</taxon>
        <taxon>Bacilli</taxon>
        <taxon>Bacillales</taxon>
        <taxon>Caryophanaceae</taxon>
        <taxon>Kurthia</taxon>
    </lineage>
</organism>
<evidence type="ECO:0000259" key="1">
    <source>
        <dbReference type="Pfam" id="PF08874"/>
    </source>
</evidence>
<dbReference type="AlphaFoldDB" id="A0A2U3AIY9"/>
<feature type="domain" description="DUF1835" evidence="1">
    <location>
        <begin position="90"/>
        <end position="182"/>
    </location>
</feature>
<comment type="caution">
    <text evidence="3">The sequence shown here is derived from an EMBL/GenBank/DDBJ whole genome shotgun (WGS) entry which is preliminary data.</text>
</comment>
<dbReference type="EMBL" id="QFVR01000020">
    <property type="protein sequence ID" value="PWI24513.1"/>
    <property type="molecule type" value="Genomic_DNA"/>
</dbReference>